<keyword evidence="1" id="KW-0812">Transmembrane</keyword>
<evidence type="ECO:0000313" key="3">
    <source>
        <dbReference type="Proteomes" id="UP001305421"/>
    </source>
</evidence>
<evidence type="ECO:0000313" key="2">
    <source>
        <dbReference type="EMBL" id="WNH47171.1"/>
    </source>
</evidence>
<evidence type="ECO:0008006" key="4">
    <source>
        <dbReference type="Google" id="ProtNLM"/>
    </source>
</evidence>
<feature type="transmembrane region" description="Helical" evidence="1">
    <location>
        <begin position="6"/>
        <end position="27"/>
    </location>
</feature>
<accession>A0ABY9Y8H6</accession>
<keyword evidence="3" id="KW-1185">Reference proteome</keyword>
<name>A0ABY9Y8H6_9GAMM</name>
<dbReference type="RefSeq" id="WP_311181947.1">
    <property type="nucleotide sequence ID" value="NZ_CP115543.1"/>
</dbReference>
<evidence type="ECO:0000256" key="1">
    <source>
        <dbReference type="SAM" id="Phobius"/>
    </source>
</evidence>
<sequence length="61" mass="6825">MNHAFQHPWLWFLALFLVPLIGALVVSRLVRKRGLTANGVLAWFVLVCWIGALGVILSQVL</sequence>
<keyword evidence="1" id="KW-0472">Membrane</keyword>
<dbReference type="EMBL" id="CP115543">
    <property type="protein sequence ID" value="WNH47171.1"/>
    <property type="molecule type" value="Genomic_DNA"/>
</dbReference>
<keyword evidence="1" id="KW-1133">Transmembrane helix</keyword>
<gene>
    <name evidence="2" type="ORF">PDM28_10660</name>
</gene>
<organism evidence="2 3">
    <name type="scientific">Stenotrophomonas aracearum</name>
    <dbReference type="NCBI Taxonomy" id="3003272"/>
    <lineage>
        <taxon>Bacteria</taxon>
        <taxon>Pseudomonadati</taxon>
        <taxon>Pseudomonadota</taxon>
        <taxon>Gammaproteobacteria</taxon>
        <taxon>Lysobacterales</taxon>
        <taxon>Lysobacteraceae</taxon>
        <taxon>Stenotrophomonas</taxon>
    </lineage>
</organism>
<proteinExistence type="predicted"/>
<dbReference type="Proteomes" id="UP001305421">
    <property type="component" value="Chromosome"/>
</dbReference>
<feature type="transmembrane region" description="Helical" evidence="1">
    <location>
        <begin position="39"/>
        <end position="60"/>
    </location>
</feature>
<reference evidence="2 3" key="1">
    <citation type="submission" date="2022-12" db="EMBL/GenBank/DDBJ databases">
        <title>Two new species, Stenotrophomonas aracearum and Stenotrophomonas oahuensis, isolated from Anthurium (Araceae family) in Hawaii.</title>
        <authorList>
            <person name="Chunag S.C."/>
            <person name="Dobhal S."/>
            <person name="Alvarez A."/>
            <person name="Arif M."/>
        </authorList>
    </citation>
    <scope>NUCLEOTIDE SEQUENCE [LARGE SCALE GENOMIC DNA]</scope>
    <source>
        <strain evidence="2 3">A5588</strain>
    </source>
</reference>
<protein>
    <recommendedName>
        <fullName evidence="4">Transmembrane protein</fullName>
    </recommendedName>
</protein>